<name>A0A2T9YTI1_9FUNG</name>
<dbReference type="EMBL" id="MBFR01000052">
    <property type="protein sequence ID" value="PVU95584.1"/>
    <property type="molecule type" value="Genomic_DNA"/>
</dbReference>
<gene>
    <name evidence="1" type="ORF">BB561_001724</name>
</gene>
<keyword evidence="2" id="KW-1185">Reference proteome</keyword>
<dbReference type="AlphaFoldDB" id="A0A2T9YTI1"/>
<organism evidence="1 2">
    <name type="scientific">Smittium simulii</name>
    <dbReference type="NCBI Taxonomy" id="133385"/>
    <lineage>
        <taxon>Eukaryota</taxon>
        <taxon>Fungi</taxon>
        <taxon>Fungi incertae sedis</taxon>
        <taxon>Zoopagomycota</taxon>
        <taxon>Kickxellomycotina</taxon>
        <taxon>Harpellomycetes</taxon>
        <taxon>Harpellales</taxon>
        <taxon>Legeriomycetaceae</taxon>
        <taxon>Smittium</taxon>
    </lineage>
</organism>
<reference evidence="1 2" key="1">
    <citation type="journal article" date="2018" name="MBio">
        <title>Comparative Genomics Reveals the Core Gene Toolbox for the Fungus-Insect Symbiosis.</title>
        <authorList>
            <person name="Wang Y."/>
            <person name="Stata M."/>
            <person name="Wang W."/>
            <person name="Stajich J.E."/>
            <person name="White M.M."/>
            <person name="Moncalvo J.M."/>
        </authorList>
    </citation>
    <scope>NUCLEOTIDE SEQUENCE [LARGE SCALE GENOMIC DNA]</scope>
    <source>
        <strain evidence="1 2">SWE-8-4</strain>
    </source>
</reference>
<evidence type="ECO:0000313" key="1">
    <source>
        <dbReference type="EMBL" id="PVU95584.1"/>
    </source>
</evidence>
<dbReference type="Proteomes" id="UP000245383">
    <property type="component" value="Unassembled WGS sequence"/>
</dbReference>
<comment type="caution">
    <text evidence="1">The sequence shown here is derived from an EMBL/GenBank/DDBJ whole genome shotgun (WGS) entry which is preliminary data.</text>
</comment>
<proteinExistence type="predicted"/>
<accession>A0A2T9YTI1</accession>
<protein>
    <submittedName>
        <fullName evidence="1">Uncharacterized protein</fullName>
    </submittedName>
</protein>
<sequence>MEIVEQSKRGNLETELPKLKDPLVHSGTKFDYSDFVLKNVKNSRANKQLKYMASLRSGNKLMKQFVEEKLGMVYEKQDISYDVEKSKNFASMTIDELGGLSPQFRPEQSFQSGGTLQQKDSNAFLSKQIGEKVYQSMHVKQRHTEPLQIPANRTFDHAYTQEYLAKSRTNHPENIMSSASHHNKLVQKSYYSRPPNTHLVNPNTNCNPTSDTNFITRKFFFDIPDLPYPL</sequence>
<evidence type="ECO:0000313" key="2">
    <source>
        <dbReference type="Proteomes" id="UP000245383"/>
    </source>
</evidence>